<keyword evidence="2" id="KW-1185">Reference proteome</keyword>
<sequence length="288" mass="32379">MKILNLLMLVLLFSCVKNNEKMSVAEMDLRLSEEWIYTTALGGLKNSGEVILRPPGFEQLVVSVTLPAKGGLNQIRQCLYYTVPYKEIAGSLKVMELKNLEGCPETAERGEKLLELQGLSNLAVSFTRFKLTLEFDYQKEKKKIEIPMPNIESGLVHEKYKALSERSMISGLKFLRLNDDSFDFGSNRYLGKISDRFSRGTAIRCHQVNKNCETVGENRCGDCRYGWYEVVDFQCPQGGSKFCGQNHCGEKNEPACPRGVKVVPEEEAGICQSDLEPVLNADKILVCQ</sequence>
<reference evidence="1 2" key="1">
    <citation type="submission" date="2018-01" db="EMBL/GenBank/DDBJ databases">
        <title>Complete genome sequence of Bacteriovorax stolpii DSM12778.</title>
        <authorList>
            <person name="Tang B."/>
            <person name="Chang J."/>
        </authorList>
    </citation>
    <scope>NUCLEOTIDE SEQUENCE [LARGE SCALE GENOMIC DNA]</scope>
    <source>
        <strain evidence="1 2">DSM 12778</strain>
    </source>
</reference>
<dbReference type="AlphaFoldDB" id="A0A2K9NW03"/>
<proteinExistence type="predicted"/>
<organism evidence="1 2">
    <name type="scientific">Bacteriovorax stolpii</name>
    <name type="common">Bdellovibrio stolpii</name>
    <dbReference type="NCBI Taxonomy" id="960"/>
    <lineage>
        <taxon>Bacteria</taxon>
        <taxon>Pseudomonadati</taxon>
        <taxon>Bdellovibrionota</taxon>
        <taxon>Bacteriovoracia</taxon>
        <taxon>Bacteriovoracales</taxon>
        <taxon>Bacteriovoracaceae</taxon>
        <taxon>Bacteriovorax</taxon>
    </lineage>
</organism>
<dbReference type="KEGG" id="bsto:C0V70_16510"/>
<dbReference type="Proteomes" id="UP000235584">
    <property type="component" value="Chromosome"/>
</dbReference>
<dbReference type="RefSeq" id="WP_102244971.1">
    <property type="nucleotide sequence ID" value="NZ_CP025704.1"/>
</dbReference>
<dbReference type="EMBL" id="CP025704">
    <property type="protein sequence ID" value="AUN99680.1"/>
    <property type="molecule type" value="Genomic_DNA"/>
</dbReference>
<protein>
    <submittedName>
        <fullName evidence="1">Uncharacterized protein</fullName>
    </submittedName>
</protein>
<gene>
    <name evidence="1" type="ORF">C0V70_16510</name>
</gene>
<evidence type="ECO:0000313" key="2">
    <source>
        <dbReference type="Proteomes" id="UP000235584"/>
    </source>
</evidence>
<dbReference type="PROSITE" id="PS51257">
    <property type="entry name" value="PROKAR_LIPOPROTEIN"/>
    <property type="match status" value="1"/>
</dbReference>
<name>A0A2K9NW03_BACTC</name>
<accession>A0A2K9NW03</accession>
<evidence type="ECO:0000313" key="1">
    <source>
        <dbReference type="EMBL" id="AUN99680.1"/>
    </source>
</evidence>